<sequence length="287" mass="32145">MSYYHCRVNEPHEQKSTFEIGRSLFPSLSLPPPPAPSSYRGMLPSLGKNIYDDDSPSGLSVISDIEENKRSPSVDSPLVQRITNRLETTLMAQLGSFEERVAESIITKLTQKKGRQNSPGTDAEISSENLLEQTIAHAFLKKNKMKNVLEEAVSSALGRFGVIPSASSNKTVAGEAEGKPLSKLSSDLLEKTCYINESLNETHVQETYLHGTQVQSAYLQTPSVQICQQYKTEGEDLQEWRPSKQPKTQYLRKPTGEDLQDWMPLEQASIQYLRKPTGEDLQEWKPS</sequence>
<gene>
    <name evidence="1" type="ORF">E2C01_001911</name>
</gene>
<proteinExistence type="predicted"/>
<comment type="caution">
    <text evidence="1">The sequence shown here is derived from an EMBL/GenBank/DDBJ whole genome shotgun (WGS) entry which is preliminary data.</text>
</comment>
<keyword evidence="2" id="KW-1185">Reference proteome</keyword>
<evidence type="ECO:0000313" key="1">
    <source>
        <dbReference type="EMBL" id="MPC09303.1"/>
    </source>
</evidence>
<protein>
    <submittedName>
        <fullName evidence="1">Uncharacterized protein</fullName>
    </submittedName>
</protein>
<dbReference type="Proteomes" id="UP000324222">
    <property type="component" value="Unassembled WGS sequence"/>
</dbReference>
<name>A0A5B7CNW7_PORTR</name>
<reference evidence="1 2" key="1">
    <citation type="submission" date="2019-05" db="EMBL/GenBank/DDBJ databases">
        <title>Another draft genome of Portunus trituberculatus and its Hox gene families provides insights of decapod evolution.</title>
        <authorList>
            <person name="Jeong J.-H."/>
            <person name="Song I."/>
            <person name="Kim S."/>
            <person name="Choi T."/>
            <person name="Kim D."/>
            <person name="Ryu S."/>
            <person name="Kim W."/>
        </authorList>
    </citation>
    <scope>NUCLEOTIDE SEQUENCE [LARGE SCALE GENOMIC DNA]</scope>
    <source>
        <tissue evidence="1">Muscle</tissue>
    </source>
</reference>
<dbReference type="EMBL" id="VSRR010000063">
    <property type="protein sequence ID" value="MPC09303.1"/>
    <property type="molecule type" value="Genomic_DNA"/>
</dbReference>
<evidence type="ECO:0000313" key="2">
    <source>
        <dbReference type="Proteomes" id="UP000324222"/>
    </source>
</evidence>
<accession>A0A5B7CNW7</accession>
<dbReference type="AlphaFoldDB" id="A0A5B7CNW7"/>
<organism evidence="1 2">
    <name type="scientific">Portunus trituberculatus</name>
    <name type="common">Swimming crab</name>
    <name type="synonym">Neptunus trituberculatus</name>
    <dbReference type="NCBI Taxonomy" id="210409"/>
    <lineage>
        <taxon>Eukaryota</taxon>
        <taxon>Metazoa</taxon>
        <taxon>Ecdysozoa</taxon>
        <taxon>Arthropoda</taxon>
        <taxon>Crustacea</taxon>
        <taxon>Multicrustacea</taxon>
        <taxon>Malacostraca</taxon>
        <taxon>Eumalacostraca</taxon>
        <taxon>Eucarida</taxon>
        <taxon>Decapoda</taxon>
        <taxon>Pleocyemata</taxon>
        <taxon>Brachyura</taxon>
        <taxon>Eubrachyura</taxon>
        <taxon>Portunoidea</taxon>
        <taxon>Portunidae</taxon>
        <taxon>Portuninae</taxon>
        <taxon>Portunus</taxon>
    </lineage>
</organism>